<dbReference type="EMBL" id="JAGMWN010000001">
    <property type="protein sequence ID" value="MBP5855748.1"/>
    <property type="molecule type" value="Genomic_DNA"/>
</dbReference>
<evidence type="ECO:0000256" key="4">
    <source>
        <dbReference type="RuleBase" id="RU000499"/>
    </source>
</evidence>
<proteinExistence type="inferred from homology"/>
<evidence type="ECO:0000256" key="3">
    <source>
        <dbReference type="ARBA" id="ARBA00023002"/>
    </source>
</evidence>
<sequence length="207" mass="22013">MTIRARPTLTAFLLAGILIGWPAASPNAEGGTPVVSGTESSSRSTASQTAHAFQFDGLDGAPITLRDHAGGPILVVNTASLCGYTGQYEGLQALHERYADRGLTVVGVPSDDFGGQEYETAAEIKAFCTGAYGVTFPLAARAPVRGAEAHPFYRWARETLGADKAPRWNFHKYLIAPDGRLVAAFDTRIEPRAPEVLQAIEALLPAM</sequence>
<dbReference type="PRINTS" id="PR01011">
    <property type="entry name" value="GLUTPROXDASE"/>
</dbReference>
<dbReference type="CDD" id="cd00340">
    <property type="entry name" value="GSH_Peroxidase"/>
    <property type="match status" value="1"/>
</dbReference>
<keyword evidence="8" id="KW-1185">Reference proteome</keyword>
<evidence type="ECO:0000256" key="2">
    <source>
        <dbReference type="ARBA" id="ARBA00022559"/>
    </source>
</evidence>
<dbReference type="GO" id="GO:0034599">
    <property type="term" value="P:cellular response to oxidative stress"/>
    <property type="evidence" value="ECO:0007669"/>
    <property type="project" value="TreeGrafter"/>
</dbReference>
<dbReference type="InterPro" id="IPR000889">
    <property type="entry name" value="Glutathione_peroxidase"/>
</dbReference>
<dbReference type="PROSITE" id="PS51355">
    <property type="entry name" value="GLUTATHIONE_PEROXID_3"/>
    <property type="match status" value="1"/>
</dbReference>
<evidence type="ECO:0000313" key="7">
    <source>
        <dbReference type="EMBL" id="MBP5855748.1"/>
    </source>
</evidence>
<keyword evidence="3 4" id="KW-0560">Oxidoreductase</keyword>
<dbReference type="PANTHER" id="PTHR11592">
    <property type="entry name" value="GLUTATHIONE PEROXIDASE"/>
    <property type="match status" value="1"/>
</dbReference>
<reference evidence="7" key="1">
    <citation type="submission" date="2021-04" db="EMBL/GenBank/DDBJ databases">
        <authorList>
            <person name="Zhang D.-C."/>
        </authorList>
    </citation>
    <scope>NUCLEOTIDE SEQUENCE</scope>
    <source>
        <strain evidence="7">CGMCC 1.15697</strain>
    </source>
</reference>
<dbReference type="PANTHER" id="PTHR11592:SF78">
    <property type="entry name" value="GLUTATHIONE PEROXIDASE"/>
    <property type="match status" value="1"/>
</dbReference>
<feature type="signal peptide" evidence="5">
    <location>
        <begin position="1"/>
        <end position="28"/>
    </location>
</feature>
<comment type="caution">
    <text evidence="7">The sequence shown here is derived from an EMBL/GenBank/DDBJ whole genome shotgun (WGS) entry which is preliminary data.</text>
</comment>
<dbReference type="Gene3D" id="3.40.30.10">
    <property type="entry name" value="Glutaredoxin"/>
    <property type="match status" value="1"/>
</dbReference>
<dbReference type="GO" id="GO:0004601">
    <property type="term" value="F:peroxidase activity"/>
    <property type="evidence" value="ECO:0007669"/>
    <property type="project" value="UniProtKB-KW"/>
</dbReference>
<gene>
    <name evidence="7" type="ORF">KAJ83_01915</name>
</gene>
<accession>A0A8J7RZ47</accession>
<keyword evidence="5" id="KW-0732">Signal</keyword>
<dbReference type="InterPro" id="IPR036249">
    <property type="entry name" value="Thioredoxin-like_sf"/>
</dbReference>
<comment type="similarity">
    <text evidence="1 4">Belongs to the glutathione peroxidase family.</text>
</comment>
<dbReference type="Proteomes" id="UP000672602">
    <property type="component" value="Unassembled WGS sequence"/>
</dbReference>
<name>A0A8J7RZ47_9PROT</name>
<evidence type="ECO:0000256" key="1">
    <source>
        <dbReference type="ARBA" id="ARBA00006926"/>
    </source>
</evidence>
<feature type="domain" description="Thioredoxin" evidence="6">
    <location>
        <begin position="44"/>
        <end position="205"/>
    </location>
</feature>
<organism evidence="7 8">
    <name type="scientific">Marivibrio halodurans</name>
    <dbReference type="NCBI Taxonomy" id="2039722"/>
    <lineage>
        <taxon>Bacteria</taxon>
        <taxon>Pseudomonadati</taxon>
        <taxon>Pseudomonadota</taxon>
        <taxon>Alphaproteobacteria</taxon>
        <taxon>Rhodospirillales</taxon>
        <taxon>Rhodospirillaceae</taxon>
        <taxon>Marivibrio</taxon>
    </lineage>
</organism>
<protein>
    <recommendedName>
        <fullName evidence="4">Glutathione peroxidase</fullName>
    </recommendedName>
</protein>
<keyword evidence="2 4" id="KW-0575">Peroxidase</keyword>
<dbReference type="AlphaFoldDB" id="A0A8J7RZ47"/>
<evidence type="ECO:0000256" key="5">
    <source>
        <dbReference type="SAM" id="SignalP"/>
    </source>
</evidence>
<dbReference type="Pfam" id="PF00255">
    <property type="entry name" value="GSHPx"/>
    <property type="match status" value="1"/>
</dbReference>
<dbReference type="PROSITE" id="PS51352">
    <property type="entry name" value="THIOREDOXIN_2"/>
    <property type="match status" value="1"/>
</dbReference>
<evidence type="ECO:0000259" key="6">
    <source>
        <dbReference type="PROSITE" id="PS51352"/>
    </source>
</evidence>
<dbReference type="InterPro" id="IPR013766">
    <property type="entry name" value="Thioredoxin_domain"/>
</dbReference>
<feature type="chain" id="PRO_5035152569" description="Glutathione peroxidase" evidence="5">
    <location>
        <begin position="29"/>
        <end position="207"/>
    </location>
</feature>
<dbReference type="SUPFAM" id="SSF52833">
    <property type="entry name" value="Thioredoxin-like"/>
    <property type="match status" value="1"/>
</dbReference>
<evidence type="ECO:0000313" key="8">
    <source>
        <dbReference type="Proteomes" id="UP000672602"/>
    </source>
</evidence>